<dbReference type="Gene3D" id="3.40.50.360">
    <property type="match status" value="1"/>
</dbReference>
<dbReference type="GO" id="GO:0010181">
    <property type="term" value="F:FMN binding"/>
    <property type="evidence" value="ECO:0007669"/>
    <property type="project" value="InterPro"/>
</dbReference>
<organism evidence="4 5">
    <name type="scientific">Choanephora cucurbitarum</name>
    <dbReference type="NCBI Taxonomy" id="101091"/>
    <lineage>
        <taxon>Eukaryota</taxon>
        <taxon>Fungi</taxon>
        <taxon>Fungi incertae sedis</taxon>
        <taxon>Mucoromycota</taxon>
        <taxon>Mucoromycotina</taxon>
        <taxon>Mucoromycetes</taxon>
        <taxon>Mucorales</taxon>
        <taxon>Mucorineae</taxon>
        <taxon>Choanephoraceae</taxon>
        <taxon>Choanephoroideae</taxon>
        <taxon>Choanephora</taxon>
    </lineage>
</organism>
<dbReference type="GO" id="GO:0003955">
    <property type="term" value="F:NAD(P)H dehydrogenase (quinone) activity"/>
    <property type="evidence" value="ECO:0007669"/>
    <property type="project" value="InterPro"/>
</dbReference>
<name>A0A1C7N3C0_9FUNG</name>
<feature type="region of interest" description="Disordered" evidence="2">
    <location>
        <begin position="230"/>
        <end position="249"/>
    </location>
</feature>
<dbReference type="PANTHER" id="PTHR30546:SF23">
    <property type="entry name" value="FLAVOPROTEIN-LIKE PROTEIN YCP4-RELATED"/>
    <property type="match status" value="1"/>
</dbReference>
<dbReference type="InterPro" id="IPR029039">
    <property type="entry name" value="Flavoprotein-like_sf"/>
</dbReference>
<gene>
    <name evidence="4" type="primary">FQR1_0</name>
    <name evidence="4" type="ORF">A0J61_08815</name>
</gene>
<feature type="domain" description="Flavodoxin-like" evidence="3">
    <location>
        <begin position="6"/>
        <end position="194"/>
    </location>
</feature>
<feature type="compositionally biased region" description="Polar residues" evidence="2">
    <location>
        <begin position="359"/>
        <end position="373"/>
    </location>
</feature>
<dbReference type="InterPro" id="IPR010089">
    <property type="entry name" value="Flavoprotein_WrbA-like"/>
</dbReference>
<feature type="region of interest" description="Disordered" evidence="2">
    <location>
        <begin position="258"/>
        <end position="386"/>
    </location>
</feature>
<dbReference type="PANTHER" id="PTHR30546">
    <property type="entry name" value="FLAVODOXIN-RELATED PROTEIN WRBA-RELATED"/>
    <property type="match status" value="1"/>
</dbReference>
<dbReference type="SUPFAM" id="SSF52218">
    <property type="entry name" value="Flavoproteins"/>
    <property type="match status" value="1"/>
</dbReference>
<dbReference type="GO" id="GO:0016020">
    <property type="term" value="C:membrane"/>
    <property type="evidence" value="ECO:0007669"/>
    <property type="project" value="TreeGrafter"/>
</dbReference>
<evidence type="ECO:0000256" key="1">
    <source>
        <dbReference type="ARBA" id="ARBA00006961"/>
    </source>
</evidence>
<dbReference type="EMBL" id="LUGH01000716">
    <property type="protein sequence ID" value="OBZ83136.1"/>
    <property type="molecule type" value="Genomic_DNA"/>
</dbReference>
<dbReference type="OrthoDB" id="504689at2759"/>
<dbReference type="STRING" id="101091.A0A1C7N3C0"/>
<dbReference type="NCBIfam" id="TIGR01755">
    <property type="entry name" value="flav_wrbA"/>
    <property type="match status" value="1"/>
</dbReference>
<comment type="similarity">
    <text evidence="1">Belongs to the WrbA family.</text>
</comment>
<comment type="caution">
    <text evidence="4">The sequence shown here is derived from an EMBL/GenBank/DDBJ whole genome shotgun (WGS) entry which is preliminary data.</text>
</comment>
<protein>
    <submittedName>
        <fullName evidence="4">NAD(P)H dehydrogenase (Quinone) FQR1</fullName>
    </submittedName>
</protein>
<accession>A0A1C7N3C0</accession>
<feature type="compositionally biased region" description="Polar residues" evidence="2">
    <location>
        <begin position="314"/>
        <end position="338"/>
    </location>
</feature>
<evidence type="ECO:0000259" key="3">
    <source>
        <dbReference type="PROSITE" id="PS50902"/>
    </source>
</evidence>
<dbReference type="PROSITE" id="PS50902">
    <property type="entry name" value="FLAVODOXIN_LIKE"/>
    <property type="match status" value="1"/>
</dbReference>
<feature type="compositionally biased region" description="Basic and acidic residues" evidence="2">
    <location>
        <begin position="265"/>
        <end position="291"/>
    </location>
</feature>
<reference evidence="4 5" key="1">
    <citation type="submission" date="2016-03" db="EMBL/GenBank/DDBJ databases">
        <title>Choanephora cucurbitarum.</title>
        <authorList>
            <person name="Min B."/>
            <person name="Park H."/>
            <person name="Park J.-H."/>
            <person name="Shin H.-D."/>
            <person name="Choi I.-G."/>
        </authorList>
    </citation>
    <scope>NUCLEOTIDE SEQUENCE [LARGE SCALE GENOMIC DNA]</scope>
    <source>
        <strain evidence="4 5">KUS-F28377</strain>
    </source>
</reference>
<sequence length="386" mass="40468">MNKPVVYIVIYSLYQHVYKLALSVKEGLEDKGVEVQLFQVAETLPKEVLVKMEAPPKPDIPVITVDKLAEPDGIIFGLPTRFGTMPAQVKALLDASGALWAKGALAGKFAGTFFCTASQHGGQETTAFTIIPYFAHHGMLFVPIGYSHPALGDNEDEQVIGGSSYGAGTVSDGDGSRQPTFVELDIAKHQGAGFGQIVSTFVKGRHIKDPISQSVTADEKDTNQRAVEVDDANVATETNDHEGTEIGGGTATSAAAVTSAVNPDKSADVQVKEGSLEKESDPLGTASDKEAIVNGLSNTKSNLKEGETVEDNTKSNTLGQTESSSKLAGDNTRSGLESSKQHESTTENTAGNIAGDSGAANNKAESNAATQNPKKSKLKSLLCCGL</sequence>
<evidence type="ECO:0000256" key="2">
    <source>
        <dbReference type="SAM" id="MobiDB-lite"/>
    </source>
</evidence>
<dbReference type="FunCoup" id="A0A1C7N3C0">
    <property type="interactions" value="146"/>
</dbReference>
<proteinExistence type="inferred from homology"/>
<evidence type="ECO:0000313" key="5">
    <source>
        <dbReference type="Proteomes" id="UP000093000"/>
    </source>
</evidence>
<dbReference type="AlphaFoldDB" id="A0A1C7N3C0"/>
<evidence type="ECO:0000313" key="4">
    <source>
        <dbReference type="EMBL" id="OBZ83136.1"/>
    </source>
</evidence>
<dbReference type="InParanoid" id="A0A1C7N3C0"/>
<feature type="compositionally biased region" description="Basic and acidic residues" evidence="2">
    <location>
        <begin position="302"/>
        <end position="313"/>
    </location>
</feature>
<dbReference type="InterPro" id="IPR008254">
    <property type="entry name" value="Flavodoxin/NO_synth"/>
</dbReference>
<keyword evidence="5" id="KW-1185">Reference proteome</keyword>
<dbReference type="InterPro" id="IPR005025">
    <property type="entry name" value="FMN_Rdtase-like_dom"/>
</dbReference>
<dbReference type="Pfam" id="PF03358">
    <property type="entry name" value="FMN_red"/>
    <property type="match status" value="1"/>
</dbReference>
<dbReference type="Proteomes" id="UP000093000">
    <property type="component" value="Unassembled WGS sequence"/>
</dbReference>
<dbReference type="NCBIfam" id="NF002999">
    <property type="entry name" value="PRK03767.1"/>
    <property type="match status" value="1"/>
</dbReference>
<dbReference type="FunFam" id="3.40.50.360:FF:000001">
    <property type="entry name" value="NAD(P)H dehydrogenase (Quinone) FQR1-like"/>
    <property type="match status" value="1"/>
</dbReference>